<accession>A0ABS5ANA3</accession>
<comment type="caution">
    <text evidence="5">The sequence shown here is derived from an EMBL/GenBank/DDBJ whole genome shotgun (WGS) entry which is preliminary data.</text>
</comment>
<keyword evidence="1" id="KW-0805">Transcription regulation</keyword>
<organism evidence="5 6">
    <name type="scientific">Crossiella equi</name>
    <dbReference type="NCBI Taxonomy" id="130796"/>
    <lineage>
        <taxon>Bacteria</taxon>
        <taxon>Bacillati</taxon>
        <taxon>Actinomycetota</taxon>
        <taxon>Actinomycetes</taxon>
        <taxon>Pseudonocardiales</taxon>
        <taxon>Pseudonocardiaceae</taxon>
        <taxon>Crossiella</taxon>
    </lineage>
</organism>
<keyword evidence="6" id="KW-1185">Reference proteome</keyword>
<reference evidence="5 6" key="1">
    <citation type="submission" date="2021-03" db="EMBL/GenBank/DDBJ databases">
        <title>Sequencing the genomes of 1000 actinobacteria strains.</title>
        <authorList>
            <person name="Klenk H.-P."/>
        </authorList>
    </citation>
    <scope>NUCLEOTIDE SEQUENCE [LARGE SCALE GENOMIC DNA]</scope>
    <source>
        <strain evidence="5 6">DSM 44580</strain>
    </source>
</reference>
<evidence type="ECO:0000313" key="6">
    <source>
        <dbReference type="Proteomes" id="UP001519363"/>
    </source>
</evidence>
<dbReference type="EMBL" id="JAGIOO010000001">
    <property type="protein sequence ID" value="MBP2478064.1"/>
    <property type="molecule type" value="Genomic_DNA"/>
</dbReference>
<dbReference type="Gene3D" id="1.10.10.60">
    <property type="entry name" value="Homeodomain-like"/>
    <property type="match status" value="1"/>
</dbReference>
<dbReference type="SMART" id="SM00342">
    <property type="entry name" value="HTH_ARAC"/>
    <property type="match status" value="1"/>
</dbReference>
<dbReference type="InterPro" id="IPR009057">
    <property type="entry name" value="Homeodomain-like_sf"/>
</dbReference>
<dbReference type="InterPro" id="IPR050204">
    <property type="entry name" value="AraC_XylS_family_regulators"/>
</dbReference>
<dbReference type="SUPFAM" id="SSF46689">
    <property type="entry name" value="Homeodomain-like"/>
    <property type="match status" value="1"/>
</dbReference>
<evidence type="ECO:0000259" key="4">
    <source>
        <dbReference type="PROSITE" id="PS01124"/>
    </source>
</evidence>
<name>A0ABS5ANA3_9PSEU</name>
<evidence type="ECO:0000256" key="3">
    <source>
        <dbReference type="ARBA" id="ARBA00023163"/>
    </source>
</evidence>
<dbReference type="PROSITE" id="PS01124">
    <property type="entry name" value="HTH_ARAC_FAMILY_2"/>
    <property type="match status" value="1"/>
</dbReference>
<proteinExistence type="predicted"/>
<sequence length="272" mass="29219">MTEFVQQVTCLPPPRLRPLVTRYVGYRIASAPGTHTGLPSSGLTFIATVSGTVDLAGPDGRRAYTGLVGGLHERPVTIAHDGHQHGVQADLTPLGARALFGLPAGELAHLDLGLDVLLGPAAGELLSRLREASTWTERFAHLSAVLTRIARPAALPAPELGWAWRRLTTGPVAVAGLAAEVGWSRQHLGERFRREFGLTPKVLARITRFGAARSLLVRPDRPGLAEVAARCGYTDQAHLNRDWRAFSGEPPSAWLARELPFVQDEGAPPEQG</sequence>
<keyword evidence="3" id="KW-0804">Transcription</keyword>
<dbReference type="PANTHER" id="PTHR46796:SF15">
    <property type="entry name" value="BLL1074 PROTEIN"/>
    <property type="match status" value="1"/>
</dbReference>
<dbReference type="Pfam" id="PF12833">
    <property type="entry name" value="HTH_18"/>
    <property type="match status" value="1"/>
</dbReference>
<gene>
    <name evidence="5" type="ORF">JOF53_006936</name>
</gene>
<dbReference type="Proteomes" id="UP001519363">
    <property type="component" value="Unassembled WGS sequence"/>
</dbReference>
<keyword evidence="2" id="KW-0238">DNA-binding</keyword>
<feature type="domain" description="HTH araC/xylS-type" evidence="4">
    <location>
        <begin position="171"/>
        <end position="257"/>
    </location>
</feature>
<evidence type="ECO:0000256" key="2">
    <source>
        <dbReference type="ARBA" id="ARBA00023125"/>
    </source>
</evidence>
<protein>
    <submittedName>
        <fullName evidence="5">AraC-like DNA-binding protein</fullName>
    </submittedName>
</protein>
<dbReference type="InterPro" id="IPR018060">
    <property type="entry name" value="HTH_AraC"/>
</dbReference>
<evidence type="ECO:0000313" key="5">
    <source>
        <dbReference type="EMBL" id="MBP2478064.1"/>
    </source>
</evidence>
<dbReference type="PANTHER" id="PTHR46796">
    <property type="entry name" value="HTH-TYPE TRANSCRIPTIONAL ACTIVATOR RHAS-RELATED"/>
    <property type="match status" value="1"/>
</dbReference>
<evidence type="ECO:0000256" key="1">
    <source>
        <dbReference type="ARBA" id="ARBA00023015"/>
    </source>
</evidence>
<dbReference type="RefSeq" id="WP_307850298.1">
    <property type="nucleotide sequence ID" value="NZ_JAGIOO010000001.1"/>
</dbReference>